<evidence type="ECO:0000256" key="1">
    <source>
        <dbReference type="SAM" id="Phobius"/>
    </source>
</evidence>
<proteinExistence type="predicted"/>
<accession>A0A0G1UBA9</accession>
<evidence type="ECO:0000313" key="3">
    <source>
        <dbReference type="Proteomes" id="UP000034956"/>
    </source>
</evidence>
<dbReference type="Pfam" id="PF07963">
    <property type="entry name" value="N_methyl"/>
    <property type="match status" value="1"/>
</dbReference>
<keyword evidence="1" id="KW-0812">Transmembrane</keyword>
<dbReference type="InterPro" id="IPR045584">
    <property type="entry name" value="Pilin-like"/>
</dbReference>
<dbReference type="PROSITE" id="PS00409">
    <property type="entry name" value="PROKAR_NTER_METHYL"/>
    <property type="match status" value="1"/>
</dbReference>
<reference evidence="2 3" key="1">
    <citation type="journal article" date="2015" name="Nature">
        <title>rRNA introns, odd ribosomes, and small enigmatic genomes across a large radiation of phyla.</title>
        <authorList>
            <person name="Brown C.T."/>
            <person name="Hug L.A."/>
            <person name="Thomas B.C."/>
            <person name="Sharon I."/>
            <person name="Castelle C.J."/>
            <person name="Singh A."/>
            <person name="Wilkins M.J."/>
            <person name="Williams K.H."/>
            <person name="Banfield J.F."/>
        </authorList>
    </citation>
    <scope>NUCLEOTIDE SEQUENCE [LARGE SCALE GENOMIC DNA]</scope>
</reference>
<protein>
    <submittedName>
        <fullName evidence="2">Uncharacterized protein</fullName>
    </submittedName>
</protein>
<dbReference type="EMBL" id="LCPF01000001">
    <property type="protein sequence ID" value="KKU91404.1"/>
    <property type="molecule type" value="Genomic_DNA"/>
</dbReference>
<dbReference type="Proteomes" id="UP000034956">
    <property type="component" value="Unassembled WGS sequence"/>
</dbReference>
<dbReference type="InterPro" id="IPR012902">
    <property type="entry name" value="N_methyl_site"/>
</dbReference>
<keyword evidence="1" id="KW-0472">Membrane</keyword>
<dbReference type="SUPFAM" id="SSF54523">
    <property type="entry name" value="Pili subunits"/>
    <property type="match status" value="1"/>
</dbReference>
<sequence length="194" mass="20223">MTKGFTLIELLVVIAILAVLATAVVLVLNPAELLKQGRDSTRISDLAALNSALALYVADGNTTWTATTTCSYIASYGTPHTTDTATTTCSLISSTSVTSTGWVNVNFSSISSGSPLPRLPLDPNNGSTNCASTAANTSYCQYVFKASSTTGVYKLMANMESTKYTTSGGGDVESNTKDGGILSTWYEIGSNLSL</sequence>
<organism evidence="2 3">
    <name type="scientific">Candidatus Jorgensenbacteria bacterium GW2011_GWA1_48_11</name>
    <dbReference type="NCBI Taxonomy" id="1618660"/>
    <lineage>
        <taxon>Bacteria</taxon>
        <taxon>Candidatus Joergenseniibacteriota</taxon>
    </lineage>
</organism>
<feature type="transmembrane region" description="Helical" evidence="1">
    <location>
        <begin position="6"/>
        <end position="28"/>
    </location>
</feature>
<evidence type="ECO:0000313" key="2">
    <source>
        <dbReference type="EMBL" id="KKU91404.1"/>
    </source>
</evidence>
<dbReference type="NCBIfam" id="TIGR02532">
    <property type="entry name" value="IV_pilin_GFxxxE"/>
    <property type="match status" value="1"/>
</dbReference>
<gene>
    <name evidence="2" type="ORF">UY23_C0001G0009</name>
</gene>
<keyword evidence="1" id="KW-1133">Transmembrane helix</keyword>
<dbReference type="Gene3D" id="3.30.700.10">
    <property type="entry name" value="Glycoprotein, Type 4 Pilin"/>
    <property type="match status" value="1"/>
</dbReference>
<dbReference type="AlphaFoldDB" id="A0A0G1UBA9"/>
<name>A0A0G1UBA9_9BACT</name>
<comment type="caution">
    <text evidence="2">The sequence shown here is derived from an EMBL/GenBank/DDBJ whole genome shotgun (WGS) entry which is preliminary data.</text>
</comment>